<dbReference type="PROSITE" id="PS51832">
    <property type="entry name" value="HD_GYP"/>
    <property type="match status" value="1"/>
</dbReference>
<sequence length="486" mass="53135">MRTKLWSWLAPGLLIGISLGAFFAIDKLSHPHAKLEHPVGHFYIVAIVSLLAMLVSIAVGVAGIKLRNVNITFLSIGFISLAGLFMLHGLSTPGFVVSEGRALPALAGSLSVVIASAWVFLSALPTDLAVVRWLSRLQRALLPAWSAVLALGILLAVANAGRMERLLSHPAAPHWVPCALTAAFCLFAMYRYRKLYVMTRFPIHLGIVCSSGLLIVSIMIMVYGTVWEASWWLYHFTLFGSVLIMVGGVVVQYIGQPSVAGLFKTLFRPDPRGLIESSISPSVRSLIAQTENKDAYTAGHNYRVAMYALRLAEHMGVQPRMLRALAQGGIVHDVGKLFIPDEVLNKPGKLTPEERAVIELHPVYGYNLCKQLGFMSEELEIIRSHHERWDGTGYPDRLKGEAIPMLARIAAVADVYDALTSSRAYRAAMSHEDAMRIIVKESGRQFDPRCVDAWVALAEDDPQFFRAMRGKAAAVKAAAVPATGAT</sequence>
<feature type="transmembrane region" description="Helical" evidence="1">
    <location>
        <begin position="172"/>
        <end position="190"/>
    </location>
</feature>
<keyword evidence="1" id="KW-1133">Transmembrane helix</keyword>
<feature type="domain" description="HD-GYP" evidence="2">
    <location>
        <begin position="275"/>
        <end position="470"/>
    </location>
</feature>
<dbReference type="PANTHER" id="PTHR43155">
    <property type="entry name" value="CYCLIC DI-GMP PHOSPHODIESTERASE PA4108-RELATED"/>
    <property type="match status" value="1"/>
</dbReference>
<dbReference type="SUPFAM" id="SSF109604">
    <property type="entry name" value="HD-domain/PDEase-like"/>
    <property type="match status" value="1"/>
</dbReference>
<dbReference type="RefSeq" id="WP_213484480.1">
    <property type="nucleotide sequence ID" value="NZ_CAJRAY010000043.1"/>
</dbReference>
<dbReference type="CDD" id="cd00077">
    <property type="entry name" value="HDc"/>
    <property type="match status" value="1"/>
</dbReference>
<feature type="transmembrane region" description="Helical" evidence="1">
    <location>
        <begin position="141"/>
        <end position="160"/>
    </location>
</feature>
<gene>
    <name evidence="3" type="primary">txxe 1799</name>
    <name evidence="3" type="ORF">TXXE_09875</name>
</gene>
<feature type="transmembrane region" description="Helical" evidence="1">
    <location>
        <begin position="102"/>
        <end position="121"/>
    </location>
</feature>
<dbReference type="PANTHER" id="PTHR43155:SF2">
    <property type="entry name" value="CYCLIC DI-GMP PHOSPHODIESTERASE PA4108"/>
    <property type="match status" value="1"/>
</dbReference>
<dbReference type="Proteomes" id="UP000681526">
    <property type="component" value="Unassembled WGS sequence"/>
</dbReference>
<dbReference type="Gene3D" id="1.10.3210.10">
    <property type="entry name" value="Hypothetical protein af1432"/>
    <property type="match status" value="1"/>
</dbReference>
<proteinExistence type="predicted"/>
<feature type="transmembrane region" description="Helical" evidence="1">
    <location>
        <begin position="202"/>
        <end position="226"/>
    </location>
</feature>
<keyword evidence="1" id="KW-0812">Transmembrane</keyword>
<dbReference type="InterPro" id="IPR037522">
    <property type="entry name" value="HD_GYP_dom"/>
</dbReference>
<feature type="transmembrane region" description="Helical" evidence="1">
    <location>
        <begin position="40"/>
        <end position="64"/>
    </location>
</feature>
<evidence type="ECO:0000313" key="3">
    <source>
        <dbReference type="EMBL" id="CAG5086312.1"/>
    </source>
</evidence>
<reference evidence="3 4" key="1">
    <citation type="submission" date="2021-04" db="EMBL/GenBank/DDBJ databases">
        <authorList>
            <person name="Rakotoarivonina H."/>
        </authorList>
    </citation>
    <scope>NUCLEOTIDE SEQUENCE [LARGE SCALE GENOMIC DNA]</scope>
    <source>
        <strain evidence="3 4">XE</strain>
    </source>
</reference>
<evidence type="ECO:0000259" key="2">
    <source>
        <dbReference type="PROSITE" id="PS51832"/>
    </source>
</evidence>
<protein>
    <submittedName>
        <fullName evidence="3">Metal dependent phosphohydrolase</fullName>
    </submittedName>
</protein>
<keyword evidence="1" id="KW-0472">Membrane</keyword>
<dbReference type="Pfam" id="PF13487">
    <property type="entry name" value="HD_5"/>
    <property type="match status" value="1"/>
</dbReference>
<evidence type="ECO:0000313" key="4">
    <source>
        <dbReference type="Proteomes" id="UP000681526"/>
    </source>
</evidence>
<comment type="caution">
    <text evidence="3">The sequence shown here is derived from an EMBL/GenBank/DDBJ whole genome shotgun (WGS) entry which is preliminary data.</text>
</comment>
<accession>A0ABM8V469</accession>
<feature type="transmembrane region" description="Helical" evidence="1">
    <location>
        <begin position="71"/>
        <end position="90"/>
    </location>
</feature>
<evidence type="ECO:0000256" key="1">
    <source>
        <dbReference type="SAM" id="Phobius"/>
    </source>
</evidence>
<feature type="transmembrane region" description="Helical" evidence="1">
    <location>
        <begin position="232"/>
        <end position="254"/>
    </location>
</feature>
<keyword evidence="4" id="KW-1185">Reference proteome</keyword>
<organism evidence="3 4">
    <name type="scientific">Thermobacillus xylanilyticus</name>
    <dbReference type="NCBI Taxonomy" id="76633"/>
    <lineage>
        <taxon>Bacteria</taxon>
        <taxon>Bacillati</taxon>
        <taxon>Bacillota</taxon>
        <taxon>Bacilli</taxon>
        <taxon>Bacillales</taxon>
        <taxon>Paenibacillaceae</taxon>
        <taxon>Thermobacillus</taxon>
    </lineage>
</organism>
<dbReference type="EMBL" id="CAJRAY010000043">
    <property type="protein sequence ID" value="CAG5086312.1"/>
    <property type="molecule type" value="Genomic_DNA"/>
</dbReference>
<name>A0ABM8V469_THEXY</name>
<dbReference type="InterPro" id="IPR003607">
    <property type="entry name" value="HD/PDEase_dom"/>
</dbReference>
<dbReference type="SMART" id="SM00471">
    <property type="entry name" value="HDc"/>
    <property type="match status" value="1"/>
</dbReference>